<dbReference type="GO" id="GO:0005886">
    <property type="term" value="C:plasma membrane"/>
    <property type="evidence" value="ECO:0007669"/>
    <property type="project" value="TreeGrafter"/>
</dbReference>
<dbReference type="FunFam" id="3.40.1110.10:FF:000013">
    <property type="entry name" value="Calcium-transporting ATPase"/>
    <property type="match status" value="1"/>
</dbReference>
<dbReference type="GO" id="GO:0005388">
    <property type="term" value="F:P-type calcium transporter activity"/>
    <property type="evidence" value="ECO:0007669"/>
    <property type="project" value="UniProtKB-EC"/>
</dbReference>
<dbReference type="GO" id="GO:0046872">
    <property type="term" value="F:metal ion binding"/>
    <property type="evidence" value="ECO:0007669"/>
    <property type="project" value="UniProtKB-KW"/>
</dbReference>
<keyword evidence="14" id="KW-0007">Acetylation</keyword>
<keyword evidence="3 19" id="KW-0813">Transport</keyword>
<protein>
    <recommendedName>
        <fullName evidence="19">Calcium-transporting ATPase</fullName>
        <ecNumber evidence="19">7.2.2.10</ecNumber>
    </recommendedName>
</protein>
<dbReference type="InterPro" id="IPR001757">
    <property type="entry name" value="P_typ_ATPase"/>
</dbReference>
<dbReference type="OrthoDB" id="3352408at2759"/>
<dbReference type="InterPro" id="IPR059000">
    <property type="entry name" value="ATPase_P-type_domA"/>
</dbReference>
<evidence type="ECO:0000256" key="17">
    <source>
        <dbReference type="ARBA" id="ARBA00048694"/>
    </source>
</evidence>
<dbReference type="Proteomes" id="UP000327013">
    <property type="component" value="Chromosome 3"/>
</dbReference>
<dbReference type="InterPro" id="IPR006068">
    <property type="entry name" value="ATPase_P-typ_cation-transptr_C"/>
</dbReference>
<dbReference type="FunFam" id="3.40.50.1000:FF:000018">
    <property type="entry name" value="Calcium-transporting ATPase"/>
    <property type="match status" value="1"/>
</dbReference>
<dbReference type="InterPro" id="IPR004014">
    <property type="entry name" value="ATPase_P-typ_cation-transptr_N"/>
</dbReference>
<feature type="transmembrane region" description="Helical" evidence="19">
    <location>
        <begin position="1387"/>
        <end position="1407"/>
    </location>
</feature>
<dbReference type="GO" id="GO:0005524">
    <property type="term" value="F:ATP binding"/>
    <property type="evidence" value="ECO:0007669"/>
    <property type="project" value="UniProtKB-KW"/>
</dbReference>
<name>A0A5N6R1F7_9ROSI</name>
<keyword evidence="11" id="KW-0112">Calmodulin-binding</keyword>
<dbReference type="SFLD" id="SFLDG00002">
    <property type="entry name" value="C1.7:_P-type_atpase_like"/>
    <property type="match status" value="1"/>
</dbReference>
<accession>A0A5N6R1F7</accession>
<evidence type="ECO:0000256" key="1">
    <source>
        <dbReference type="ARBA" id="ARBA00004141"/>
    </source>
</evidence>
<comment type="function">
    <text evidence="18">This magnesium-dependent enzyme catalyzes the hydrolysis of ATP coupled with the translocation of calcium from the cytosol out of the cell or into organelles.</text>
</comment>
<dbReference type="Pfam" id="PF00689">
    <property type="entry name" value="Cation_ATPase_C"/>
    <property type="match status" value="1"/>
</dbReference>
<evidence type="ECO:0000256" key="7">
    <source>
        <dbReference type="ARBA" id="ARBA00022741"/>
    </source>
</evidence>
<dbReference type="NCBIfam" id="TIGR01494">
    <property type="entry name" value="ATPase_P-type"/>
    <property type="match status" value="4"/>
</dbReference>
<dbReference type="GO" id="GO:0005516">
    <property type="term" value="F:calmodulin binding"/>
    <property type="evidence" value="ECO:0007669"/>
    <property type="project" value="UniProtKB-KW"/>
</dbReference>
<evidence type="ECO:0000256" key="11">
    <source>
        <dbReference type="ARBA" id="ARBA00022860"/>
    </source>
</evidence>
<evidence type="ECO:0000256" key="2">
    <source>
        <dbReference type="ARBA" id="ARBA00006124"/>
    </source>
</evidence>
<dbReference type="InterPro" id="IPR008250">
    <property type="entry name" value="ATPase_P-typ_transduc_dom_A_sf"/>
</dbReference>
<feature type="transmembrane region" description="Helical" evidence="19">
    <location>
        <begin position="1530"/>
        <end position="1550"/>
    </location>
</feature>
<evidence type="ECO:0000256" key="13">
    <source>
        <dbReference type="ARBA" id="ARBA00022989"/>
    </source>
</evidence>
<evidence type="ECO:0000256" key="3">
    <source>
        <dbReference type="ARBA" id="ARBA00022448"/>
    </source>
</evidence>
<dbReference type="PROSITE" id="PS00154">
    <property type="entry name" value="ATPASE_E1_E2"/>
    <property type="match status" value="2"/>
</dbReference>
<feature type="transmembrane region" description="Helical" evidence="19">
    <location>
        <begin position="931"/>
        <end position="964"/>
    </location>
</feature>
<dbReference type="InterPro" id="IPR036412">
    <property type="entry name" value="HAD-like_sf"/>
</dbReference>
<evidence type="ECO:0000256" key="19">
    <source>
        <dbReference type="RuleBase" id="RU361146"/>
    </source>
</evidence>
<dbReference type="PRINTS" id="PR00120">
    <property type="entry name" value="HATPASE"/>
</dbReference>
<dbReference type="NCBIfam" id="TIGR01517">
    <property type="entry name" value="ATPase-IIB_Ca"/>
    <property type="match status" value="1"/>
</dbReference>
<dbReference type="InterPro" id="IPR023298">
    <property type="entry name" value="ATPase_P-typ_TM_dom_sf"/>
</dbReference>
<dbReference type="FunFam" id="1.20.1110.10:FF:000039">
    <property type="entry name" value="Calcium-transporting ATPase"/>
    <property type="match status" value="1"/>
</dbReference>
<reference evidence="21 22" key="1">
    <citation type="submission" date="2019-06" db="EMBL/GenBank/DDBJ databases">
        <title>A chromosomal-level reference genome of Carpinus fangiana (Coryloideae, Betulaceae).</title>
        <authorList>
            <person name="Yang X."/>
            <person name="Wang Z."/>
            <person name="Zhang L."/>
            <person name="Hao G."/>
            <person name="Liu J."/>
            <person name="Yang Y."/>
        </authorList>
    </citation>
    <scope>NUCLEOTIDE SEQUENCE [LARGE SCALE GENOMIC DNA]</scope>
    <source>
        <strain evidence="21">Cfa_2016G</strain>
        <tissue evidence="21">Leaf</tissue>
    </source>
</reference>
<evidence type="ECO:0000256" key="18">
    <source>
        <dbReference type="ARBA" id="ARBA00053300"/>
    </source>
</evidence>
<keyword evidence="22" id="KW-1185">Reference proteome</keyword>
<feature type="transmembrane region" description="Helical" evidence="19">
    <location>
        <begin position="424"/>
        <end position="442"/>
    </location>
</feature>
<dbReference type="SMART" id="SM00831">
    <property type="entry name" value="Cation_ATPase_N"/>
    <property type="match status" value="2"/>
</dbReference>
<dbReference type="InterPro" id="IPR044492">
    <property type="entry name" value="P_typ_ATPase_HD_dom"/>
</dbReference>
<feature type="transmembrane region" description="Helical" evidence="19">
    <location>
        <begin position="1500"/>
        <end position="1518"/>
    </location>
</feature>
<dbReference type="Pfam" id="PF00122">
    <property type="entry name" value="E1-E2_ATPase"/>
    <property type="match status" value="2"/>
</dbReference>
<comment type="catalytic activity">
    <reaction evidence="17 19">
        <text>Ca(2+)(in) + ATP + H2O = Ca(2+)(out) + ADP + phosphate + H(+)</text>
        <dbReference type="Rhea" id="RHEA:18105"/>
        <dbReference type="ChEBI" id="CHEBI:15377"/>
        <dbReference type="ChEBI" id="CHEBI:15378"/>
        <dbReference type="ChEBI" id="CHEBI:29108"/>
        <dbReference type="ChEBI" id="CHEBI:30616"/>
        <dbReference type="ChEBI" id="CHEBI:43474"/>
        <dbReference type="ChEBI" id="CHEBI:456216"/>
        <dbReference type="EC" id="7.2.2.10"/>
    </reaction>
</comment>
<comment type="function">
    <text evidence="19">Catalyzes the hydrolysis of ATP coupled with the transport of calcium.</text>
</comment>
<feature type="transmembrane region" description="Helical" evidence="19">
    <location>
        <begin position="1363"/>
        <end position="1381"/>
    </location>
</feature>
<gene>
    <name evidence="21" type="ORF">FH972_008418</name>
</gene>
<dbReference type="Pfam" id="PF00690">
    <property type="entry name" value="Cation_ATPase_N"/>
    <property type="match status" value="2"/>
</dbReference>
<dbReference type="Pfam" id="PF13246">
    <property type="entry name" value="Cation_ATPase"/>
    <property type="match status" value="1"/>
</dbReference>
<proteinExistence type="inferred from homology"/>
<keyword evidence="12" id="KW-1278">Translocase</keyword>
<evidence type="ECO:0000313" key="21">
    <source>
        <dbReference type="EMBL" id="KAE8022635.1"/>
    </source>
</evidence>
<evidence type="ECO:0000256" key="6">
    <source>
        <dbReference type="ARBA" id="ARBA00022723"/>
    </source>
</evidence>
<evidence type="ECO:0000313" key="22">
    <source>
        <dbReference type="Proteomes" id="UP000327013"/>
    </source>
</evidence>
<keyword evidence="13 19" id="KW-1133">Transmembrane helix</keyword>
<dbReference type="SUPFAM" id="SSF81660">
    <property type="entry name" value="Metal cation-transporting ATPase, ATP-binding domain N"/>
    <property type="match status" value="1"/>
</dbReference>
<evidence type="ECO:0000256" key="9">
    <source>
        <dbReference type="ARBA" id="ARBA00022840"/>
    </source>
</evidence>
<dbReference type="Gene3D" id="3.40.1110.10">
    <property type="entry name" value="Calcium-transporting ATPase, cytoplasmic domain N"/>
    <property type="match status" value="1"/>
</dbReference>
<dbReference type="Gene3D" id="1.20.1110.10">
    <property type="entry name" value="Calcium-transporting ATPase, transmembrane domain"/>
    <property type="match status" value="3"/>
</dbReference>
<keyword evidence="5 19" id="KW-0812">Transmembrane</keyword>
<feature type="transmembrane region" description="Helical" evidence="19">
    <location>
        <begin position="267"/>
        <end position="286"/>
    </location>
</feature>
<dbReference type="PRINTS" id="PR00119">
    <property type="entry name" value="CATATPASE"/>
</dbReference>
<dbReference type="InterPro" id="IPR023299">
    <property type="entry name" value="ATPase_P-typ_cyto_dom_N"/>
</dbReference>
<comment type="subcellular location">
    <subcellularLocation>
        <location evidence="1 19">Membrane</location>
        <topology evidence="1 19">Multi-pass membrane protein</topology>
    </subcellularLocation>
</comment>
<dbReference type="SFLD" id="SFLDS00003">
    <property type="entry name" value="Haloacid_Dehalogenase"/>
    <property type="match status" value="1"/>
</dbReference>
<dbReference type="EC" id="7.2.2.10" evidence="19"/>
<feature type="transmembrane region" description="Helical" evidence="19">
    <location>
        <begin position="238"/>
        <end position="255"/>
    </location>
</feature>
<keyword evidence="4 19" id="KW-0109">Calcium transport</keyword>
<evidence type="ECO:0000256" key="15">
    <source>
        <dbReference type="ARBA" id="ARBA00023065"/>
    </source>
</evidence>
<evidence type="ECO:0000256" key="14">
    <source>
        <dbReference type="ARBA" id="ARBA00022990"/>
    </source>
</evidence>
<dbReference type="PANTHER" id="PTHR24093">
    <property type="entry name" value="CATION TRANSPORTING ATPASE"/>
    <property type="match status" value="1"/>
</dbReference>
<keyword evidence="6" id="KW-0479">Metal-binding</keyword>
<evidence type="ECO:0000256" key="12">
    <source>
        <dbReference type="ARBA" id="ARBA00022967"/>
    </source>
</evidence>
<evidence type="ECO:0000256" key="8">
    <source>
        <dbReference type="ARBA" id="ARBA00022837"/>
    </source>
</evidence>
<dbReference type="FunFam" id="2.70.150.10:FF:000006">
    <property type="entry name" value="Calcium-transporting ATPase"/>
    <property type="match status" value="2"/>
</dbReference>
<dbReference type="SUPFAM" id="SSF81653">
    <property type="entry name" value="Calcium ATPase, transduction domain A"/>
    <property type="match status" value="2"/>
</dbReference>
<dbReference type="SUPFAM" id="SSF81665">
    <property type="entry name" value="Calcium ATPase, transmembrane domain M"/>
    <property type="match status" value="2"/>
</dbReference>
<evidence type="ECO:0000259" key="20">
    <source>
        <dbReference type="SMART" id="SM00831"/>
    </source>
</evidence>
<feature type="transmembrane region" description="Helical" evidence="19">
    <location>
        <begin position="732"/>
        <end position="751"/>
    </location>
</feature>
<dbReference type="Gene3D" id="2.70.150.10">
    <property type="entry name" value="Calcium-transporting ATPase, cytoplasmic transduction domain A"/>
    <property type="match status" value="2"/>
</dbReference>
<feature type="domain" description="Cation-transporting P-type ATPase N-terminal" evidence="20">
    <location>
        <begin position="675"/>
        <end position="749"/>
    </location>
</feature>
<dbReference type="SUPFAM" id="SSF56784">
    <property type="entry name" value="HAD-like"/>
    <property type="match status" value="1"/>
</dbReference>
<feature type="domain" description="Cation-transporting P-type ATPase N-terminal" evidence="20">
    <location>
        <begin position="181"/>
        <end position="255"/>
    </location>
</feature>
<evidence type="ECO:0000256" key="4">
    <source>
        <dbReference type="ARBA" id="ARBA00022568"/>
    </source>
</evidence>
<feature type="transmembrane region" description="Helical" evidence="19">
    <location>
        <begin position="891"/>
        <end position="909"/>
    </location>
</feature>
<dbReference type="GO" id="GO:0016887">
    <property type="term" value="F:ATP hydrolysis activity"/>
    <property type="evidence" value="ECO:0007669"/>
    <property type="project" value="InterPro"/>
</dbReference>
<keyword evidence="9 19" id="KW-0067">ATP-binding</keyword>
<keyword evidence="8 19" id="KW-0106">Calcium</keyword>
<dbReference type="EMBL" id="CM017323">
    <property type="protein sequence ID" value="KAE8022635.1"/>
    <property type="molecule type" value="Genomic_DNA"/>
</dbReference>
<keyword evidence="10" id="KW-0460">Magnesium</keyword>
<dbReference type="PANTHER" id="PTHR24093:SF434">
    <property type="entry name" value="CALCIUM-TRANSPORTING ATPASE 13, PLASMA MEMBRANE-TYPE-RELATED"/>
    <property type="match status" value="1"/>
</dbReference>
<organism evidence="21 22">
    <name type="scientific">Carpinus fangiana</name>
    <dbReference type="NCBI Taxonomy" id="176857"/>
    <lineage>
        <taxon>Eukaryota</taxon>
        <taxon>Viridiplantae</taxon>
        <taxon>Streptophyta</taxon>
        <taxon>Embryophyta</taxon>
        <taxon>Tracheophyta</taxon>
        <taxon>Spermatophyta</taxon>
        <taxon>Magnoliopsida</taxon>
        <taxon>eudicotyledons</taxon>
        <taxon>Gunneridae</taxon>
        <taxon>Pentapetalae</taxon>
        <taxon>rosids</taxon>
        <taxon>fabids</taxon>
        <taxon>Fagales</taxon>
        <taxon>Betulaceae</taxon>
        <taxon>Carpinus</taxon>
    </lineage>
</organism>
<keyword evidence="15 19" id="KW-0406">Ion transport</keyword>
<keyword evidence="7 19" id="KW-0547">Nucleotide-binding</keyword>
<dbReference type="InterPro" id="IPR006408">
    <property type="entry name" value="P-type_ATPase_IIB"/>
</dbReference>
<evidence type="ECO:0000256" key="5">
    <source>
        <dbReference type="ARBA" id="ARBA00022692"/>
    </source>
</evidence>
<evidence type="ECO:0000256" key="16">
    <source>
        <dbReference type="ARBA" id="ARBA00023136"/>
    </source>
</evidence>
<keyword evidence="16 19" id="KW-0472">Membrane</keyword>
<evidence type="ECO:0000256" key="10">
    <source>
        <dbReference type="ARBA" id="ARBA00022842"/>
    </source>
</evidence>
<dbReference type="SFLD" id="SFLDF00027">
    <property type="entry name" value="p-type_atpase"/>
    <property type="match status" value="1"/>
</dbReference>
<comment type="similarity">
    <text evidence="2 19">Belongs to the cation transport ATPase (P-type) (TC 3.A.3) family. Type IIB subfamily.</text>
</comment>
<dbReference type="InterPro" id="IPR018303">
    <property type="entry name" value="ATPase_P-typ_P_site"/>
</dbReference>
<sequence>MATILPPRLESICIETLLHVPEILSQANKRWHSAFVTIYCSRTILSFFTESLSRKKNTEISCCPSTIEDLRQSNSFQIDRTSLTELVKENNVDSLHSLPEKKNVDVSRSPSFIIMNLKPLAELVKEKSIHKFHSLHGNKNPEFSHCPSFTIVDLIPDKRFTIDQNCLIQLVKEKCVDRLQKFGGVDAVASSLRTNTELGIEGDVEDIALRHEAFGSNTYKRPPTKSFFHFMVEAFKDLTIFILLGCATLSLAFGIKEHGIKEGWYDGGSIFVAILLVIAVSAISNFRQNRQFDKLSKVSNNIQVEVVRAARRQQISVFKIVVGDVVCLKIGDQVPADGLFLDGHSLQVDESSMTGESDHVEVNCSHPFLVSGTKVVDGYARMLVTSIGMNTTWGEMMSSISRDTNEQTPLQARLNKLTSSIGKVGLLVAFLVLIVLLVRYFTGNTTDDNGNKEFIGSQTKVDNIVNAVVGIVAAAVTIVVVAIPEGLPLAVTLTLAYSMKRMMVDQAMVRKLSACETMGSATTICTDKTGTLTLNQMKVTKFWLGKETFAVESLSGKKNTEISCCPSSTIEDLRPSNSNVVKENNVDSLHSLPEKKNVDVSSSPSFVITNLKPLAELVKEKSIHKFHSLHGNKNPEFSHSPSFTIVDLIPDKRFKIDRHSLIQLVKEKNVDRLQKFGGVHAVASSLHTNTELGIEGDVEDIALRHEAFGSNTYKRPPTKSFFHFMVEAFKDLTIFILLGCATLSLAFGMALKNMESKKFDKLSKVSNNIQVEVVRAARRQQNSVFKIVVGDVVCLKIGDQVPADGLFLDGHSLQVDESSMTGESDHVEVNCSHPFLVSGTKVVDGYARMLVTSVGMNTTWGEMMSSISHDTNEQTPLQARLNKLTSSIGKVGLLVAFLVLVVLLVRYFTGNTTDDNGNKEFNGNKTKVDDIVNAVVGIVAAAVTIVVVAIPEGLPLAVTLTLAYSMKRMMVDQAMVRKLSACETMGSATTICTDKTGTLTLNQMKVTKFWLGKETFAVGSYSSIAPYVLKLVQEAVAVNTTGSVYRPNSGSEIEFSGSPTEKAILSWTVLDLNMEMEQLMQSCTILYVEAFNSQKKRSGVLMRRKVDNTIHLHWKGAAEMILNMCSSYYDASGIVKGMDDAEKMKFEHIIQGMAASSLRCIAFAHKQVSEEDQENEQEHKKLKEDDLTLLGLVGLKDPCRPGVKKAVEDCQYAGVNIKMITGDNVFTAKAIAIECGILKFGQDVASGAVVEGVEFRNYTPEERLEKVDEICVMARSSPFDKLLMVECLKQKGHVVAVTGDGTNDAPALKEADIGLSMGIQGTEVAKESSDIVILDDNFASVATVLKWGRCVYNNIQKFIQFQLTVNVAALVINFMAAVSAGEVPLTAVQLLWVNLIMDTLGALALATEQPTKELMDKPPVGRTAPLITNIMWRNLFAQASYQIIVLLTLQFKGESIFGVTEKVNDTLIFNTFVLCQVFNEFNARKLEKKNVFKGIHKNRLFLGIIVITIVLQVVMVEFLKKFADTERLNWLQWGACIGISALSWPIGWIVKWIPVPQRPFLSYLKMKKI</sequence>